<sequence>MSSAARAAPTAGATVVIRDGAPLRQKKSAADTFWSGSALRRTIGVGRGRKAVRGRGDEGMR</sequence>
<name>A0AAX0U8B5_BURPE</name>
<evidence type="ECO:0000313" key="2">
    <source>
        <dbReference type="Proteomes" id="UP000231878"/>
    </source>
</evidence>
<accession>A0AAX0U8B5</accession>
<protein>
    <submittedName>
        <fullName evidence="1">Uncharacterized protein</fullName>
    </submittedName>
</protein>
<proteinExistence type="predicted"/>
<evidence type="ECO:0000313" key="1">
    <source>
        <dbReference type="EMBL" id="PJO64606.1"/>
    </source>
</evidence>
<gene>
    <name evidence="1" type="ORF">CWD88_20125</name>
</gene>
<dbReference type="AlphaFoldDB" id="A0AAX0U8B5"/>
<reference evidence="1 2" key="1">
    <citation type="submission" date="2017-11" db="EMBL/GenBank/DDBJ databases">
        <title>Molecular characterization of Burkholderia pseudomallei and closely related isolates from Vietnam.</title>
        <authorList>
            <person name="Ustinov D.V."/>
            <person name="Antonov A.S."/>
            <person name="Avdusheva E.F."/>
            <person name="Shpak I.M."/>
            <person name="Zakharova I.B."/>
            <person name="Thi L.A."/>
            <person name="Teteryatnikova N."/>
            <person name="Lopasteyskaya Y.A."/>
            <person name="Kuzyutina J.A."/>
            <person name="Ngo T.N."/>
            <person name="Victorov D.V."/>
        </authorList>
    </citation>
    <scope>NUCLEOTIDE SEQUENCE [LARGE SCALE GENOMIC DNA]</scope>
    <source>
        <strain evidence="1 2">V1512</strain>
    </source>
</reference>
<dbReference type="Proteomes" id="UP000231878">
    <property type="component" value="Unassembled WGS sequence"/>
</dbReference>
<comment type="caution">
    <text evidence="1">The sequence shown here is derived from an EMBL/GenBank/DDBJ whole genome shotgun (WGS) entry which is preliminary data.</text>
</comment>
<organism evidence="1 2">
    <name type="scientific">Burkholderia pseudomallei</name>
    <name type="common">Pseudomonas pseudomallei</name>
    <dbReference type="NCBI Taxonomy" id="28450"/>
    <lineage>
        <taxon>Bacteria</taxon>
        <taxon>Pseudomonadati</taxon>
        <taxon>Pseudomonadota</taxon>
        <taxon>Betaproteobacteria</taxon>
        <taxon>Burkholderiales</taxon>
        <taxon>Burkholderiaceae</taxon>
        <taxon>Burkholderia</taxon>
        <taxon>pseudomallei group</taxon>
    </lineage>
</organism>
<dbReference type="EMBL" id="PHRB01000020">
    <property type="protein sequence ID" value="PJO64606.1"/>
    <property type="molecule type" value="Genomic_DNA"/>
</dbReference>